<dbReference type="InParanoid" id="E0VVC0"/>
<organism>
    <name type="scientific">Pediculus humanus subsp. corporis</name>
    <name type="common">Body louse</name>
    <dbReference type="NCBI Taxonomy" id="121224"/>
    <lineage>
        <taxon>Eukaryota</taxon>
        <taxon>Metazoa</taxon>
        <taxon>Ecdysozoa</taxon>
        <taxon>Arthropoda</taxon>
        <taxon>Hexapoda</taxon>
        <taxon>Insecta</taxon>
        <taxon>Pterygota</taxon>
        <taxon>Neoptera</taxon>
        <taxon>Paraneoptera</taxon>
        <taxon>Psocodea</taxon>
        <taxon>Troctomorpha</taxon>
        <taxon>Phthiraptera</taxon>
        <taxon>Anoplura</taxon>
        <taxon>Pediculidae</taxon>
        <taxon>Pediculus</taxon>
    </lineage>
</organism>
<evidence type="ECO:0000313" key="4">
    <source>
        <dbReference type="Proteomes" id="UP000009046"/>
    </source>
</evidence>
<dbReference type="EMBL" id="DS235809">
    <property type="protein sequence ID" value="EEB17326.1"/>
    <property type="molecule type" value="Genomic_DNA"/>
</dbReference>
<dbReference type="CTD" id="8238443"/>
<dbReference type="KEGG" id="phu:Phum_PHUM461350"/>
<sequence length="108" mass="12582">MQNLQPLKILASKSIPRIGRRTENSVKDNDNGWMPKIYQELVKKNFYDQYFKGTERPGWSDLEKINQDIPGAFQPDESYPESGTMPSSESYWKRIKKGEQSIEEHSDV</sequence>
<dbReference type="HOGENOM" id="CLU_2200079_0_0_1"/>
<feature type="compositionally biased region" description="Basic and acidic residues" evidence="1">
    <location>
        <begin position="97"/>
        <end position="108"/>
    </location>
</feature>
<evidence type="ECO:0000313" key="2">
    <source>
        <dbReference type="EMBL" id="EEB17326.1"/>
    </source>
</evidence>
<dbReference type="RefSeq" id="XP_002430064.1">
    <property type="nucleotide sequence ID" value="XM_002430019.1"/>
</dbReference>
<reference evidence="3" key="3">
    <citation type="submission" date="2020-05" db="UniProtKB">
        <authorList>
            <consortium name="EnsemblMetazoa"/>
        </authorList>
    </citation>
    <scope>IDENTIFICATION</scope>
    <source>
        <strain evidence="3">USDA</strain>
    </source>
</reference>
<dbReference type="OrthoDB" id="6339926at2759"/>
<evidence type="ECO:0000313" key="3">
    <source>
        <dbReference type="EnsemblMetazoa" id="PHUM461350-PA"/>
    </source>
</evidence>
<dbReference type="EMBL" id="AAZO01005618">
    <property type="status" value="NOT_ANNOTATED_CDS"/>
    <property type="molecule type" value="Genomic_DNA"/>
</dbReference>
<dbReference type="AlphaFoldDB" id="E0VVC0"/>
<proteinExistence type="predicted"/>
<dbReference type="VEuPathDB" id="VectorBase:PHUM461350"/>
<dbReference type="Proteomes" id="UP000009046">
    <property type="component" value="Unassembled WGS sequence"/>
</dbReference>
<reference evidence="2" key="2">
    <citation type="submission" date="2007-04" db="EMBL/GenBank/DDBJ databases">
        <title>The genome of the human body louse.</title>
        <authorList>
            <consortium name="The Human Body Louse Genome Consortium"/>
            <person name="Kirkness E."/>
            <person name="Walenz B."/>
            <person name="Hass B."/>
            <person name="Bruggner R."/>
            <person name="Strausberg R."/>
        </authorList>
    </citation>
    <scope>NUCLEOTIDE SEQUENCE</scope>
    <source>
        <strain evidence="2">USDA</strain>
    </source>
</reference>
<protein>
    <submittedName>
        <fullName evidence="2 3">Uncharacterized protein</fullName>
    </submittedName>
</protein>
<name>E0VVC0_PEDHC</name>
<gene>
    <name evidence="3" type="primary">8238443</name>
    <name evidence="2" type="ORF">Phum_PHUM461350</name>
</gene>
<dbReference type="GeneID" id="8238443"/>
<feature type="region of interest" description="Disordered" evidence="1">
    <location>
        <begin position="69"/>
        <end position="108"/>
    </location>
</feature>
<keyword evidence="4" id="KW-1185">Reference proteome</keyword>
<dbReference type="EnsemblMetazoa" id="PHUM461350-RA">
    <property type="protein sequence ID" value="PHUM461350-PA"/>
    <property type="gene ID" value="PHUM461350"/>
</dbReference>
<accession>E0VVC0</accession>
<reference evidence="2" key="1">
    <citation type="submission" date="2007-04" db="EMBL/GenBank/DDBJ databases">
        <title>Annotation of Pediculus humanus corporis strain USDA.</title>
        <authorList>
            <person name="Kirkness E."/>
            <person name="Hannick L."/>
            <person name="Hass B."/>
            <person name="Bruggner R."/>
            <person name="Lawson D."/>
            <person name="Bidwell S."/>
            <person name="Joardar V."/>
            <person name="Caler E."/>
            <person name="Walenz B."/>
            <person name="Inman J."/>
            <person name="Schobel S."/>
            <person name="Galinsky K."/>
            <person name="Amedeo P."/>
            <person name="Strausberg R."/>
        </authorList>
    </citation>
    <scope>NUCLEOTIDE SEQUENCE</scope>
    <source>
        <strain evidence="2">USDA</strain>
    </source>
</reference>
<evidence type="ECO:0000256" key="1">
    <source>
        <dbReference type="SAM" id="MobiDB-lite"/>
    </source>
</evidence>